<dbReference type="AlphaFoldDB" id="A0A433XEY1"/>
<feature type="compositionally biased region" description="Low complexity" evidence="1">
    <location>
        <begin position="37"/>
        <end position="49"/>
    </location>
</feature>
<feature type="compositionally biased region" description="Low complexity" evidence="1">
    <location>
        <begin position="335"/>
        <end position="346"/>
    </location>
</feature>
<feature type="compositionally biased region" description="Low complexity" evidence="1">
    <location>
        <begin position="70"/>
        <end position="79"/>
    </location>
</feature>
<dbReference type="OrthoDB" id="8101534at2"/>
<evidence type="ECO:0000313" key="2">
    <source>
        <dbReference type="EMBL" id="RUT32655.1"/>
    </source>
</evidence>
<feature type="region of interest" description="Disordered" evidence="1">
    <location>
        <begin position="1"/>
        <end position="20"/>
    </location>
</feature>
<feature type="region of interest" description="Disordered" evidence="1">
    <location>
        <begin position="294"/>
        <end position="359"/>
    </location>
</feature>
<feature type="region of interest" description="Disordered" evidence="1">
    <location>
        <begin position="37"/>
        <end position="79"/>
    </location>
</feature>
<evidence type="ECO:0000256" key="1">
    <source>
        <dbReference type="SAM" id="MobiDB-lite"/>
    </source>
</evidence>
<dbReference type="RefSeq" id="WP_127187612.1">
    <property type="nucleotide sequence ID" value="NZ_RZNJ01000002.1"/>
</dbReference>
<dbReference type="EMBL" id="RZNJ01000002">
    <property type="protein sequence ID" value="RUT32655.1"/>
    <property type="molecule type" value="Genomic_DNA"/>
</dbReference>
<evidence type="ECO:0000313" key="3">
    <source>
        <dbReference type="Proteomes" id="UP000281547"/>
    </source>
</evidence>
<reference evidence="2 3" key="1">
    <citation type="journal article" date="2016" name="Int. J. Syst. Evol. Microbiol.">
        <title>Arsenicitalea aurantiaca gen. nov., sp. nov., a new member of the family Hyphomicrobiaceae, isolated from high-arsenic sediment.</title>
        <authorList>
            <person name="Mu Y."/>
            <person name="Zhou L."/>
            <person name="Zeng X.C."/>
            <person name="Liu L."/>
            <person name="Pan Y."/>
            <person name="Chen X."/>
            <person name="Wang J."/>
            <person name="Li S."/>
            <person name="Li W.J."/>
            <person name="Wang Y."/>
        </authorList>
    </citation>
    <scope>NUCLEOTIDE SEQUENCE [LARGE SCALE GENOMIC DNA]</scope>
    <source>
        <strain evidence="2 3">42-50</strain>
    </source>
</reference>
<evidence type="ECO:0008006" key="4">
    <source>
        <dbReference type="Google" id="ProtNLM"/>
    </source>
</evidence>
<sequence>MADKTIPDLTDGGAPQAGDQVHVFREPNSRRATLGTAAGAASSDFATATQGGKADTAVQPEDLGNSASRDVGTTTGTVAAGDDSRITGAIQTASRAATSVIGRSANSSGDAADIQASANDTILRRVSNALGFGGITIGMIADNLITFAKLAQGSALSVLGVSGNSSANVSAIAAGTDHQVLRRSGTTLGFGAVNLGQGAAVTGTLPVGNGGTGAATFTANNVLLGNGTSGFQAVAPGSSGNVLTSNGTTWTSSAPAGGGGATLTAIRFYTSGATWSKPAGLVYAHVMLNAGGGGSRGSSGDGGNGGTSSFGTHLSATGGGGGTASAGGTAGSGSSGDINISGEDGAWNGGTAGQGHGGSSNGPFGGPYVFAFTNRTGLLYGSGAAAQVAGRGGGGGGGYSEKVIQAASLASTVTVTVGAGGTAGSGTQGSVGGQGVVVVYEYTS</sequence>
<feature type="compositionally biased region" description="Gly residues" evidence="1">
    <location>
        <begin position="347"/>
        <end position="359"/>
    </location>
</feature>
<keyword evidence="3" id="KW-1185">Reference proteome</keyword>
<gene>
    <name evidence="2" type="ORF">EMQ25_05780</name>
</gene>
<comment type="caution">
    <text evidence="2">The sequence shown here is derived from an EMBL/GenBank/DDBJ whole genome shotgun (WGS) entry which is preliminary data.</text>
</comment>
<organism evidence="2 3">
    <name type="scientific">Arsenicitalea aurantiaca</name>
    <dbReference type="NCBI Taxonomy" id="1783274"/>
    <lineage>
        <taxon>Bacteria</taxon>
        <taxon>Pseudomonadati</taxon>
        <taxon>Pseudomonadota</taxon>
        <taxon>Alphaproteobacteria</taxon>
        <taxon>Hyphomicrobiales</taxon>
        <taxon>Devosiaceae</taxon>
        <taxon>Arsenicitalea</taxon>
    </lineage>
</organism>
<name>A0A433XEY1_9HYPH</name>
<feature type="compositionally biased region" description="Gly residues" evidence="1">
    <location>
        <begin position="317"/>
        <end position="334"/>
    </location>
</feature>
<dbReference type="Proteomes" id="UP000281547">
    <property type="component" value="Unassembled WGS sequence"/>
</dbReference>
<proteinExistence type="predicted"/>
<feature type="compositionally biased region" description="Gly residues" evidence="1">
    <location>
        <begin position="294"/>
        <end position="308"/>
    </location>
</feature>
<protein>
    <recommendedName>
        <fullName evidence="4">Tail fiber protein</fullName>
    </recommendedName>
</protein>
<accession>A0A433XEY1</accession>